<proteinExistence type="predicted"/>
<protein>
    <recommendedName>
        <fullName evidence="3">Chlorite dismutase</fullName>
    </recommendedName>
</protein>
<sequence length="226" mass="26357">MQMTAVSTSWVHFMPMVEVPIGFTPGETNRLDRYLIREVHSVRGEAPAVLRRGTGMARVESESPIQFSGGYREPSEGFPLRGVVQHLHYTSRNEQTELKTISRPELAASVETTAVLIPIGKSADWWAMSQDERQILFKKTDRHEGHHGIGRRYADRIFRRLYHTRYVDPSTPYDFLTYFEFHESDAPEFRKMLAELRDVKKNPEWLYVDFEYEVWMTKLSLSTDPV</sequence>
<keyword evidence="2" id="KW-1185">Reference proteome</keyword>
<dbReference type="Gene3D" id="3.30.70.3420">
    <property type="match status" value="1"/>
</dbReference>
<name>A0A7X6I9W0_9BACT</name>
<accession>A0A7X6I9W0</accession>
<dbReference type="RefSeq" id="WP_168058001.1">
    <property type="nucleotide sequence ID" value="NZ_VTOW01000001.1"/>
</dbReference>
<dbReference type="EMBL" id="VTOW01000001">
    <property type="protein sequence ID" value="NKE69714.1"/>
    <property type="molecule type" value="Genomic_DNA"/>
</dbReference>
<dbReference type="AlphaFoldDB" id="A0A7X6I9W0"/>
<dbReference type="Proteomes" id="UP000534783">
    <property type="component" value="Unassembled WGS sequence"/>
</dbReference>
<evidence type="ECO:0000313" key="1">
    <source>
        <dbReference type="EMBL" id="NKE69714.1"/>
    </source>
</evidence>
<evidence type="ECO:0000313" key="2">
    <source>
        <dbReference type="Proteomes" id="UP000534783"/>
    </source>
</evidence>
<dbReference type="SUPFAM" id="SSF54909">
    <property type="entry name" value="Dimeric alpha+beta barrel"/>
    <property type="match status" value="1"/>
</dbReference>
<gene>
    <name evidence="1" type="ORF">MNODULE_02995</name>
</gene>
<comment type="caution">
    <text evidence="1">The sequence shown here is derived from an EMBL/GenBank/DDBJ whole genome shotgun (WGS) entry which is preliminary data.</text>
</comment>
<evidence type="ECO:0008006" key="3">
    <source>
        <dbReference type="Google" id="ProtNLM"/>
    </source>
</evidence>
<organism evidence="1 2">
    <name type="scientific">Candidatus Manganitrophus noduliformans</name>
    <dbReference type="NCBI Taxonomy" id="2606439"/>
    <lineage>
        <taxon>Bacteria</taxon>
        <taxon>Pseudomonadati</taxon>
        <taxon>Nitrospirota</taxon>
        <taxon>Nitrospiria</taxon>
        <taxon>Candidatus Troglogloeales</taxon>
        <taxon>Candidatus Manganitrophaceae</taxon>
        <taxon>Candidatus Manganitrophus</taxon>
    </lineage>
</organism>
<dbReference type="InterPro" id="IPR011008">
    <property type="entry name" value="Dimeric_a/b-barrel"/>
</dbReference>
<reference evidence="1 2" key="1">
    <citation type="journal article" date="2020" name="Nature">
        <title>Bacterial chemolithoautotrophy via manganese oxidation.</title>
        <authorList>
            <person name="Yu H."/>
            <person name="Leadbetter J.R."/>
        </authorList>
    </citation>
    <scope>NUCLEOTIDE SEQUENCE [LARGE SCALE GENOMIC DNA]</scope>
    <source>
        <strain evidence="1 2">Mn-1</strain>
    </source>
</reference>